<reference evidence="2" key="1">
    <citation type="journal article" date="2011" name="Nat. Biotechnol.">
        <title>The genomic sequence of the Chinese hamster ovary (CHO)-K1 cell line.</title>
        <authorList>
            <person name="Xu X."/>
            <person name="Nagarajan H."/>
            <person name="Lewis N.E."/>
            <person name="Pan S."/>
            <person name="Cai Z."/>
            <person name="Liu X."/>
            <person name="Chen W."/>
            <person name="Xie M."/>
            <person name="Wang W."/>
            <person name="Hammond S."/>
            <person name="Andersen M.R."/>
            <person name="Neff N."/>
            <person name="Passarelli B."/>
            <person name="Koh W."/>
            <person name="Fan H.C."/>
            <person name="Wang J."/>
            <person name="Gui Y."/>
            <person name="Lee K.H."/>
            <person name="Betenbaugh M.J."/>
            <person name="Quake S.R."/>
            <person name="Famili I."/>
            <person name="Palsson B.O."/>
            <person name="Wang J."/>
        </authorList>
    </citation>
    <scope>NUCLEOTIDE SEQUENCE [LARGE SCALE GENOMIC DNA]</scope>
    <source>
        <strain evidence="2">CHO K1 cell line</strain>
    </source>
</reference>
<protein>
    <submittedName>
        <fullName evidence="1">Uncharacterized protein</fullName>
    </submittedName>
</protein>
<dbReference type="AlphaFoldDB" id="G3H1H7"/>
<dbReference type="InParanoid" id="G3H1H7"/>
<sequence>MQIIDQVHGSSPRFFTCWKPPEMYHQLVLELNHQLVLELLDTFQGAPSLLSCRSPLPVYYAS</sequence>
<dbReference type="Proteomes" id="UP000001075">
    <property type="component" value="Unassembled WGS sequence"/>
</dbReference>
<organism evidence="1 2">
    <name type="scientific">Cricetulus griseus</name>
    <name type="common">Chinese hamster</name>
    <name type="synonym">Cricetulus barabensis griseus</name>
    <dbReference type="NCBI Taxonomy" id="10029"/>
    <lineage>
        <taxon>Eukaryota</taxon>
        <taxon>Metazoa</taxon>
        <taxon>Chordata</taxon>
        <taxon>Craniata</taxon>
        <taxon>Vertebrata</taxon>
        <taxon>Euteleostomi</taxon>
        <taxon>Mammalia</taxon>
        <taxon>Eutheria</taxon>
        <taxon>Euarchontoglires</taxon>
        <taxon>Glires</taxon>
        <taxon>Rodentia</taxon>
        <taxon>Myomorpha</taxon>
        <taxon>Muroidea</taxon>
        <taxon>Cricetidae</taxon>
        <taxon>Cricetinae</taxon>
        <taxon>Cricetulus</taxon>
    </lineage>
</organism>
<evidence type="ECO:0000313" key="2">
    <source>
        <dbReference type="Proteomes" id="UP000001075"/>
    </source>
</evidence>
<gene>
    <name evidence="1" type="ORF">I79_004003</name>
</gene>
<evidence type="ECO:0000313" key="1">
    <source>
        <dbReference type="EMBL" id="EGV94651.1"/>
    </source>
</evidence>
<name>G3H1H7_CRIGR</name>
<proteinExistence type="predicted"/>
<accession>G3H1H7</accession>
<dbReference type="EMBL" id="JH000106">
    <property type="protein sequence ID" value="EGV94651.1"/>
    <property type="molecule type" value="Genomic_DNA"/>
</dbReference>